<keyword evidence="4" id="KW-1185">Reference proteome</keyword>
<dbReference type="KEGG" id="paun:MJA45_19455"/>
<dbReference type="PANTHER" id="PTHR43308">
    <property type="entry name" value="OUTER MEMBRANE PROTEIN ALPHA-RELATED"/>
    <property type="match status" value="1"/>
</dbReference>
<feature type="domain" description="SLH" evidence="2">
    <location>
        <begin position="25"/>
        <end position="88"/>
    </location>
</feature>
<organism evidence="3 4">
    <name type="scientific">Paenibacillus aurantius</name>
    <dbReference type="NCBI Taxonomy" id="2918900"/>
    <lineage>
        <taxon>Bacteria</taxon>
        <taxon>Bacillati</taxon>
        <taxon>Bacillota</taxon>
        <taxon>Bacilli</taxon>
        <taxon>Bacillales</taxon>
        <taxon>Paenibacillaceae</taxon>
        <taxon>Paenibacillus</taxon>
    </lineage>
</organism>
<dbReference type="Pfam" id="PF00395">
    <property type="entry name" value="SLH"/>
    <property type="match status" value="1"/>
</dbReference>
<dbReference type="PANTHER" id="PTHR43308:SF5">
    <property type="entry name" value="S-LAYER PROTEIN _ PEPTIDOGLYCAN ENDO-BETA-N-ACETYLGLUCOSAMINIDASE"/>
    <property type="match status" value="1"/>
</dbReference>
<dbReference type="PROSITE" id="PS51272">
    <property type="entry name" value="SLH"/>
    <property type="match status" value="1"/>
</dbReference>
<protein>
    <submittedName>
        <fullName evidence="3">S-layer homology domain-containing protein</fullName>
    </submittedName>
</protein>
<evidence type="ECO:0000313" key="3">
    <source>
        <dbReference type="EMBL" id="WNQ09786.1"/>
    </source>
</evidence>
<dbReference type="InterPro" id="IPR001119">
    <property type="entry name" value="SLH_dom"/>
</dbReference>
<accession>A0AA96LA16</accession>
<evidence type="ECO:0000256" key="1">
    <source>
        <dbReference type="SAM" id="SignalP"/>
    </source>
</evidence>
<dbReference type="RefSeq" id="WP_315603560.1">
    <property type="nucleotide sequence ID" value="NZ_CP130318.1"/>
</dbReference>
<gene>
    <name evidence="3" type="ORF">MJA45_19455</name>
</gene>
<proteinExistence type="predicted"/>
<feature type="chain" id="PRO_5041689237" evidence="1">
    <location>
        <begin position="20"/>
        <end position="383"/>
    </location>
</feature>
<feature type="signal peptide" evidence="1">
    <location>
        <begin position="1"/>
        <end position="19"/>
    </location>
</feature>
<reference evidence="3 4" key="1">
    <citation type="submission" date="2022-02" db="EMBL/GenBank/DDBJ databases">
        <title>Paenibacillus sp. MBLB1776 Whole Genome Shotgun Sequencing.</title>
        <authorList>
            <person name="Hwang C.Y."/>
            <person name="Cho E.-S."/>
            <person name="Seo M.-J."/>
        </authorList>
    </citation>
    <scope>NUCLEOTIDE SEQUENCE [LARGE SCALE GENOMIC DNA]</scope>
    <source>
        <strain evidence="3 4">MBLB1776</strain>
    </source>
</reference>
<sequence length="383" mass="42318">MKKAWTAAVLAVTIGLAGAATLTKAGEVKFLDVNGHWAKSGIEQAVQKGYVDGYEDGTFRPDRNVSRAEFLKQAVTALKLEVAGAGSGNDWYVPYVNAAVNAGIHRYEDFTTGDWNTAITREEMARIAVRASGEKTDDDKKWLYLAAQSGLIQGLAGGALGETEATTRAQSVTVIERILTVKGGGKLEVDKYAVANAELFWHKTNIFTVMPEFTQKQHPAHPWDPNNLFVATPDGKYRGELEALIAIDLADPNDPHLGELPELRWYNGLDKGFPIEDYKDSYLVWFKGRTVFNTDHEIYQDWKILPSTIIGYIGPDFQDFSEGNLNTIANVYHKKLGDFAGFIVPKKGLETMGFISFDIYSPSIVPNPNYSKSLLQVTVPEAM</sequence>
<dbReference type="Proteomes" id="UP001305702">
    <property type="component" value="Chromosome"/>
</dbReference>
<dbReference type="EMBL" id="CP130318">
    <property type="protein sequence ID" value="WNQ09786.1"/>
    <property type="molecule type" value="Genomic_DNA"/>
</dbReference>
<dbReference type="AlphaFoldDB" id="A0AA96LA16"/>
<name>A0AA96LA16_9BACL</name>
<evidence type="ECO:0000313" key="4">
    <source>
        <dbReference type="Proteomes" id="UP001305702"/>
    </source>
</evidence>
<keyword evidence="1" id="KW-0732">Signal</keyword>
<dbReference type="InterPro" id="IPR051465">
    <property type="entry name" value="Cell_Envelope_Struct_Comp"/>
</dbReference>
<evidence type="ECO:0000259" key="2">
    <source>
        <dbReference type="PROSITE" id="PS51272"/>
    </source>
</evidence>